<protein>
    <submittedName>
        <fullName evidence="1">YaaL family protein</fullName>
    </submittedName>
</protein>
<sequence length="71" mass="8577">MFRKKKIKKEVIDQELLHTIYQLKNEWTNLEDIMARSIEPSERGQFDLAVAKAKYFYLIREAKYRRISAGR</sequence>
<organism evidence="1 2">
    <name type="scientific">Gracilibacillus xinjiangensis</name>
    <dbReference type="NCBI Taxonomy" id="1193282"/>
    <lineage>
        <taxon>Bacteria</taxon>
        <taxon>Bacillati</taxon>
        <taxon>Bacillota</taxon>
        <taxon>Bacilli</taxon>
        <taxon>Bacillales</taxon>
        <taxon>Bacillaceae</taxon>
        <taxon>Gracilibacillus</taxon>
    </lineage>
</organism>
<evidence type="ECO:0000313" key="2">
    <source>
        <dbReference type="Proteomes" id="UP001595882"/>
    </source>
</evidence>
<dbReference type="InterPro" id="IPR019644">
    <property type="entry name" value="DUF2508"/>
</dbReference>
<dbReference type="Pfam" id="PF10704">
    <property type="entry name" value="DUF2508"/>
    <property type="match status" value="1"/>
</dbReference>
<keyword evidence="2" id="KW-1185">Reference proteome</keyword>
<proteinExistence type="predicted"/>
<name>A0ABV8WR86_9BACI</name>
<gene>
    <name evidence="1" type="ORF">ACFOY7_04370</name>
</gene>
<dbReference type="EMBL" id="JBHSDT010000004">
    <property type="protein sequence ID" value="MFC4402300.1"/>
    <property type="molecule type" value="Genomic_DNA"/>
</dbReference>
<dbReference type="RefSeq" id="WP_390249775.1">
    <property type="nucleotide sequence ID" value="NZ_JBHSDT010000004.1"/>
</dbReference>
<dbReference type="Proteomes" id="UP001595882">
    <property type="component" value="Unassembled WGS sequence"/>
</dbReference>
<evidence type="ECO:0000313" key="1">
    <source>
        <dbReference type="EMBL" id="MFC4402300.1"/>
    </source>
</evidence>
<reference evidence="2" key="1">
    <citation type="journal article" date="2019" name="Int. J. Syst. Evol. Microbiol.">
        <title>The Global Catalogue of Microorganisms (GCM) 10K type strain sequencing project: providing services to taxonomists for standard genome sequencing and annotation.</title>
        <authorList>
            <consortium name="The Broad Institute Genomics Platform"/>
            <consortium name="The Broad Institute Genome Sequencing Center for Infectious Disease"/>
            <person name="Wu L."/>
            <person name="Ma J."/>
        </authorList>
    </citation>
    <scope>NUCLEOTIDE SEQUENCE [LARGE SCALE GENOMIC DNA]</scope>
    <source>
        <strain evidence="2">CCUG 37865</strain>
    </source>
</reference>
<accession>A0ABV8WR86</accession>
<comment type="caution">
    <text evidence="1">The sequence shown here is derived from an EMBL/GenBank/DDBJ whole genome shotgun (WGS) entry which is preliminary data.</text>
</comment>